<proteinExistence type="inferred from homology"/>
<keyword evidence="4" id="KW-0233">DNA recombination</keyword>
<dbReference type="Proteomes" id="UP001329430">
    <property type="component" value="Chromosome 2"/>
</dbReference>
<organism evidence="8 9">
    <name type="scientific">Pyrocoelia pectoralis</name>
    <dbReference type="NCBI Taxonomy" id="417401"/>
    <lineage>
        <taxon>Eukaryota</taxon>
        <taxon>Metazoa</taxon>
        <taxon>Ecdysozoa</taxon>
        <taxon>Arthropoda</taxon>
        <taxon>Hexapoda</taxon>
        <taxon>Insecta</taxon>
        <taxon>Pterygota</taxon>
        <taxon>Neoptera</taxon>
        <taxon>Endopterygota</taxon>
        <taxon>Coleoptera</taxon>
        <taxon>Polyphaga</taxon>
        <taxon>Elateriformia</taxon>
        <taxon>Elateroidea</taxon>
        <taxon>Lampyridae</taxon>
        <taxon>Lampyrinae</taxon>
        <taxon>Pyrocoelia</taxon>
    </lineage>
</organism>
<comment type="caution">
    <text evidence="8">The sequence shown here is derived from an EMBL/GenBank/DDBJ whole genome shotgun (WGS) entry which is preliminary data.</text>
</comment>
<reference evidence="8 9" key="1">
    <citation type="journal article" date="2024" name="Insects">
        <title>An Improved Chromosome-Level Genome Assembly of the Firefly Pyrocoelia pectoralis.</title>
        <authorList>
            <person name="Fu X."/>
            <person name="Meyer-Rochow V.B."/>
            <person name="Ballantyne L."/>
            <person name="Zhu X."/>
        </authorList>
    </citation>
    <scope>NUCLEOTIDE SEQUENCE [LARGE SCALE GENOMIC DNA]</scope>
    <source>
        <strain evidence="8">XCY_ONT2</strain>
    </source>
</reference>
<dbReference type="GO" id="GO:0006260">
    <property type="term" value="P:DNA replication"/>
    <property type="evidence" value="ECO:0007669"/>
    <property type="project" value="InterPro"/>
</dbReference>
<dbReference type="GO" id="GO:0000712">
    <property type="term" value="P:resolution of meiotic recombination intermediates"/>
    <property type="evidence" value="ECO:0007669"/>
    <property type="project" value="TreeGrafter"/>
</dbReference>
<evidence type="ECO:0000256" key="6">
    <source>
        <dbReference type="ARBA" id="ARBA00023242"/>
    </source>
</evidence>
<gene>
    <name evidence="8" type="ORF">RI129_003404</name>
</gene>
<keyword evidence="5" id="KW-0234">DNA repair</keyword>
<dbReference type="AlphaFoldDB" id="A0AAN7ZN52"/>
<evidence type="ECO:0000313" key="8">
    <source>
        <dbReference type="EMBL" id="KAK5648512.1"/>
    </source>
</evidence>
<dbReference type="EMBL" id="JAVRBK010000002">
    <property type="protein sequence ID" value="KAK5648512.1"/>
    <property type="molecule type" value="Genomic_DNA"/>
</dbReference>
<name>A0AAN7ZN52_9COLE</name>
<protein>
    <recommendedName>
        <fullName evidence="7">Structure-specific endonuclease subunit SLX4</fullName>
    </recommendedName>
</protein>
<dbReference type="PANTHER" id="PTHR21541">
    <property type="entry name" value="BTB POZ DOMAIN CONTAINING 12"/>
    <property type="match status" value="1"/>
</dbReference>
<keyword evidence="3" id="KW-0227">DNA damage</keyword>
<evidence type="ECO:0000256" key="2">
    <source>
        <dbReference type="ARBA" id="ARBA00006661"/>
    </source>
</evidence>
<evidence type="ECO:0000256" key="1">
    <source>
        <dbReference type="ARBA" id="ARBA00004123"/>
    </source>
</evidence>
<comment type="subcellular location">
    <subcellularLocation>
        <location evidence="1">Nucleus</location>
    </subcellularLocation>
</comment>
<dbReference type="PANTHER" id="PTHR21541:SF3">
    <property type="entry name" value="STRUCTURE-SPECIFIC ENDONUCLEASE SUBUNIT SLX4"/>
    <property type="match status" value="1"/>
</dbReference>
<accession>A0AAN7ZN52</accession>
<keyword evidence="6" id="KW-0539">Nucleus</keyword>
<dbReference type="Pfam" id="PF09494">
    <property type="entry name" value="Slx4"/>
    <property type="match status" value="1"/>
</dbReference>
<evidence type="ECO:0000313" key="9">
    <source>
        <dbReference type="Proteomes" id="UP001329430"/>
    </source>
</evidence>
<evidence type="ECO:0000256" key="4">
    <source>
        <dbReference type="ARBA" id="ARBA00023172"/>
    </source>
</evidence>
<keyword evidence="9" id="KW-1185">Reference proteome</keyword>
<evidence type="ECO:0000256" key="7">
    <source>
        <dbReference type="ARBA" id="ARBA00029496"/>
    </source>
</evidence>
<comment type="similarity">
    <text evidence="2">Belongs to the SLX4 family.</text>
</comment>
<evidence type="ECO:0000256" key="3">
    <source>
        <dbReference type="ARBA" id="ARBA00022763"/>
    </source>
</evidence>
<sequence>MKKCSISKYFKSKESFENVAVNNENLNSSVVSPYKNILNNIQVNLDSSNEANDFKTPKHFNNQTKILPKAHHITKPLVNRKKSIKKKLQLNGQPKINSFVNNEDNVDTNPEHLEMAIALSRSLQNETHPDDLENNTVSKKPSMLGWEQFMYKPSNSKLSVGNRRVGTDRRRDRAKPRYITPVLMIRTQEEREEIIATKISELLSYNVPSVGTFHESVTPLSQSLQSYFNSYQSLFKKSGNTCDIPVSDFYVKRLNLDENVPQCGTLLKDWHKIPGRPVSPVDFRNSLSKSLSVNTPPDATKNCSEGESITCKIDTQTCNSPELFDSDDDNLYITTSNSNVYKKFKNRSRSNEDSSNESSESLLNLTPRKSTILKDTQISSVRCEKVYVDLTHSGDESNDNSTSKDITESGISEILENKNQHRSKHCKLSEENHYCDLTQSSSSEDDEDGNLKTGISEIFKNEMKVNENKSLDHSDAVIANLNVDHFKNKNVQWPQDTFDELFDNEINLSIFTEKVNVNDSRTTISQNNHSFNSKKSEASIIISDDELNYSCNYGRPYSSFKVRSSSQASSFESESFCSDLDQISPKGLQNNQEMNENKGITCTQDYEMNDTILYTVHDVPSSVSEKPHSTTVDENTSTPKSEVIIKTTNVTPSTNYNEMNTPKIERELEKFGIKPLKRKQGIKLLNYIYDSTHPVLNHTDAINVNDNLEDSIMKRRKINPTFQGDNKKETNVTKLVDNALGEREELIFEKTQSKSVASCRIPLHIVWYNLVASDPDLHKSILLYEPLNLEFLHKTIRKHGYKFHVEDLMRFLDKKCITIRTEQHSRHKQKNCKRKSE</sequence>
<evidence type="ECO:0000256" key="5">
    <source>
        <dbReference type="ARBA" id="ARBA00023204"/>
    </source>
</evidence>
<dbReference type="GO" id="GO:0006281">
    <property type="term" value="P:DNA repair"/>
    <property type="evidence" value="ECO:0007669"/>
    <property type="project" value="UniProtKB-KW"/>
</dbReference>
<dbReference type="CDD" id="cd22999">
    <property type="entry name" value="SAP_SLX4"/>
    <property type="match status" value="1"/>
</dbReference>
<dbReference type="GO" id="GO:0033557">
    <property type="term" value="C:Slx1-Slx4 complex"/>
    <property type="evidence" value="ECO:0007669"/>
    <property type="project" value="InterPro"/>
</dbReference>
<dbReference type="InterPro" id="IPR018574">
    <property type="entry name" value="Structure-sp_endonuc_su_Slx4"/>
</dbReference>